<keyword evidence="2" id="KW-1185">Reference proteome</keyword>
<sequence length="70" mass="8027">MSEEATALLEKAIGLAPDERERLAHTLMEYVEGERESLRLAEDRLEEVESGRAKMIPAREVMSRLRADRD</sequence>
<dbReference type="Proteomes" id="UP001596472">
    <property type="component" value="Unassembled WGS sequence"/>
</dbReference>
<evidence type="ECO:0000313" key="2">
    <source>
        <dbReference type="Proteomes" id="UP001596472"/>
    </source>
</evidence>
<evidence type="ECO:0000313" key="1">
    <source>
        <dbReference type="EMBL" id="MFC7338610.1"/>
    </source>
</evidence>
<accession>A0ABW2LBP9</accession>
<protein>
    <recommendedName>
        <fullName evidence="3">Addiction module antitoxin RelB</fullName>
    </recommendedName>
</protein>
<dbReference type="EMBL" id="JBHTBS010000008">
    <property type="protein sequence ID" value="MFC7338610.1"/>
    <property type="molecule type" value="Genomic_DNA"/>
</dbReference>
<reference evidence="2" key="1">
    <citation type="journal article" date="2019" name="Int. J. Syst. Evol. Microbiol.">
        <title>The Global Catalogue of Microorganisms (GCM) 10K type strain sequencing project: providing services to taxonomists for standard genome sequencing and annotation.</title>
        <authorList>
            <consortium name="The Broad Institute Genomics Platform"/>
            <consortium name="The Broad Institute Genome Sequencing Center for Infectious Disease"/>
            <person name="Wu L."/>
            <person name="Ma J."/>
        </authorList>
    </citation>
    <scope>NUCLEOTIDE SEQUENCE [LARGE SCALE GENOMIC DNA]</scope>
    <source>
        <strain evidence="2">CGMCC 4.1467</strain>
    </source>
</reference>
<evidence type="ECO:0008006" key="3">
    <source>
        <dbReference type="Google" id="ProtNLM"/>
    </source>
</evidence>
<organism evidence="1 2">
    <name type="scientific">Haloferula chungangensis</name>
    <dbReference type="NCBI Taxonomy" id="1048331"/>
    <lineage>
        <taxon>Bacteria</taxon>
        <taxon>Pseudomonadati</taxon>
        <taxon>Verrucomicrobiota</taxon>
        <taxon>Verrucomicrobiia</taxon>
        <taxon>Verrucomicrobiales</taxon>
        <taxon>Verrucomicrobiaceae</taxon>
        <taxon>Haloferula</taxon>
    </lineage>
</organism>
<name>A0ABW2LBP9_9BACT</name>
<comment type="caution">
    <text evidence="1">The sequence shown here is derived from an EMBL/GenBank/DDBJ whole genome shotgun (WGS) entry which is preliminary data.</text>
</comment>
<dbReference type="RefSeq" id="WP_379714129.1">
    <property type="nucleotide sequence ID" value="NZ_JBHTBS010000008.1"/>
</dbReference>
<gene>
    <name evidence="1" type="ORF">ACFQY0_15550</name>
</gene>
<proteinExistence type="predicted"/>